<accession>A0ACB7TPX8</accession>
<gene>
    <name evidence="1" type="ORF">HPB50_022819</name>
</gene>
<name>A0ACB7TPX8_HYAAI</name>
<reference evidence="1" key="1">
    <citation type="submission" date="2020-05" db="EMBL/GenBank/DDBJ databases">
        <title>Large-scale comparative analyses of tick genomes elucidate their genetic diversity and vector capacities.</title>
        <authorList>
            <person name="Jia N."/>
            <person name="Wang J."/>
            <person name="Shi W."/>
            <person name="Du L."/>
            <person name="Sun Y."/>
            <person name="Zhan W."/>
            <person name="Jiang J."/>
            <person name="Wang Q."/>
            <person name="Zhang B."/>
            <person name="Ji P."/>
            <person name="Sakyi L.B."/>
            <person name="Cui X."/>
            <person name="Yuan T."/>
            <person name="Jiang B."/>
            <person name="Yang W."/>
            <person name="Lam T.T.-Y."/>
            <person name="Chang Q."/>
            <person name="Ding S."/>
            <person name="Wang X."/>
            <person name="Zhu J."/>
            <person name="Ruan X."/>
            <person name="Zhao L."/>
            <person name="Wei J."/>
            <person name="Que T."/>
            <person name="Du C."/>
            <person name="Cheng J."/>
            <person name="Dai P."/>
            <person name="Han X."/>
            <person name="Huang E."/>
            <person name="Gao Y."/>
            <person name="Liu J."/>
            <person name="Shao H."/>
            <person name="Ye R."/>
            <person name="Li L."/>
            <person name="Wei W."/>
            <person name="Wang X."/>
            <person name="Wang C."/>
            <person name="Yang T."/>
            <person name="Huo Q."/>
            <person name="Li W."/>
            <person name="Guo W."/>
            <person name="Chen H."/>
            <person name="Zhou L."/>
            <person name="Ni X."/>
            <person name="Tian J."/>
            <person name="Zhou Y."/>
            <person name="Sheng Y."/>
            <person name="Liu T."/>
            <person name="Pan Y."/>
            <person name="Xia L."/>
            <person name="Li J."/>
            <person name="Zhao F."/>
            <person name="Cao W."/>
        </authorList>
    </citation>
    <scope>NUCLEOTIDE SEQUENCE</scope>
    <source>
        <strain evidence="1">Hyas-2018</strain>
    </source>
</reference>
<dbReference type="EMBL" id="CM023481">
    <property type="protein sequence ID" value="KAH6948094.1"/>
    <property type="molecule type" value="Genomic_DNA"/>
</dbReference>
<keyword evidence="2" id="KW-1185">Reference proteome</keyword>
<proteinExistence type="predicted"/>
<organism evidence="1 2">
    <name type="scientific">Hyalomma asiaticum</name>
    <name type="common">Tick</name>
    <dbReference type="NCBI Taxonomy" id="266040"/>
    <lineage>
        <taxon>Eukaryota</taxon>
        <taxon>Metazoa</taxon>
        <taxon>Ecdysozoa</taxon>
        <taxon>Arthropoda</taxon>
        <taxon>Chelicerata</taxon>
        <taxon>Arachnida</taxon>
        <taxon>Acari</taxon>
        <taxon>Parasitiformes</taxon>
        <taxon>Ixodida</taxon>
        <taxon>Ixodoidea</taxon>
        <taxon>Ixodidae</taxon>
        <taxon>Hyalomminae</taxon>
        <taxon>Hyalomma</taxon>
    </lineage>
</organism>
<evidence type="ECO:0000313" key="1">
    <source>
        <dbReference type="EMBL" id="KAH6948094.1"/>
    </source>
</evidence>
<protein>
    <submittedName>
        <fullName evidence="1">Uncharacterized protein</fullName>
    </submittedName>
</protein>
<evidence type="ECO:0000313" key="2">
    <source>
        <dbReference type="Proteomes" id="UP000821845"/>
    </source>
</evidence>
<sequence>MTRASRDAPSAAKIPPPFPRVNPRSGAEERLLCREHQRRAPLGLVGQSDRKELAVEEPVSLCVYSVYARREHQRQVPLVSSDSQAAKSRHFRDEDYVPACRIRKLLPDAVPTVFEDCPSYLIPSAKKPRKDPAPRASFPPQTSRKRKAEANESELDVLCFVLHGTTSRYKIPCSYYFTKQLSGRDLFAWTKEVIAAVESCGFIIVRIVTDNYSANVTMFKLMGNGSLNTVVRHPHDTSRVIFLSFDPCHVLKNATCSSTRVEGRSAPELACWRCARDARPGGAGSGERQELDPMRRP</sequence>
<comment type="caution">
    <text evidence="1">The sequence shown here is derived from an EMBL/GenBank/DDBJ whole genome shotgun (WGS) entry which is preliminary data.</text>
</comment>
<dbReference type="Proteomes" id="UP000821845">
    <property type="component" value="Chromosome 1"/>
</dbReference>